<name>A0A7R9B8S8_TIMSH</name>
<dbReference type="GO" id="GO:0008380">
    <property type="term" value="P:RNA splicing"/>
    <property type="evidence" value="ECO:0007669"/>
    <property type="project" value="TreeGrafter"/>
</dbReference>
<feature type="compositionally biased region" description="Basic and acidic residues" evidence="1">
    <location>
        <begin position="52"/>
        <end position="73"/>
    </location>
</feature>
<dbReference type="GO" id="GO:0071011">
    <property type="term" value="C:precatalytic spliceosome"/>
    <property type="evidence" value="ECO:0007669"/>
    <property type="project" value="TreeGrafter"/>
</dbReference>
<dbReference type="InterPro" id="IPR032552">
    <property type="entry name" value="RSB_motif"/>
</dbReference>
<dbReference type="InterPro" id="IPR052793">
    <property type="entry name" value="EJC-associated_protein"/>
</dbReference>
<feature type="region of interest" description="Disordered" evidence="1">
    <location>
        <begin position="52"/>
        <end position="102"/>
    </location>
</feature>
<dbReference type="EMBL" id="OC012964">
    <property type="protein sequence ID" value="CAD7268366.1"/>
    <property type="molecule type" value="Genomic_DNA"/>
</dbReference>
<dbReference type="PANTHER" id="PTHR46589:SF1">
    <property type="entry name" value="APOPTOTIC CHROMATIN CONDENSATION INDUCER IN THE NUCLEUS"/>
    <property type="match status" value="1"/>
</dbReference>
<dbReference type="GO" id="GO:0061574">
    <property type="term" value="C:ASAP complex"/>
    <property type="evidence" value="ECO:0007669"/>
    <property type="project" value="TreeGrafter"/>
</dbReference>
<sequence>MTLRKGKKKEEDAPAKLLDDLFRKTKCTPCIYWLPLTAEQIVVKEEMRRRHMAEHERRMAEMKKVERERERARIMQQQQRRVTTTREKEKHKKRSVSGSSKK</sequence>
<feature type="compositionally biased region" description="Basic residues" evidence="1">
    <location>
        <begin position="89"/>
        <end position="102"/>
    </location>
</feature>
<dbReference type="PANTHER" id="PTHR46589">
    <property type="entry name" value="APOPTOTIC CHROMATIN CONDENSATION INDUCER IN THE NUCLEUS"/>
    <property type="match status" value="1"/>
</dbReference>
<dbReference type="AlphaFoldDB" id="A0A7R9B8S8"/>
<gene>
    <name evidence="2" type="ORF">TSIB3V08_LOCUS12367</name>
</gene>
<evidence type="ECO:0000313" key="2">
    <source>
        <dbReference type="EMBL" id="CAD7268366.1"/>
    </source>
</evidence>
<organism evidence="2">
    <name type="scientific">Timema shepardi</name>
    <name type="common">Walking stick</name>
    <dbReference type="NCBI Taxonomy" id="629360"/>
    <lineage>
        <taxon>Eukaryota</taxon>
        <taxon>Metazoa</taxon>
        <taxon>Ecdysozoa</taxon>
        <taxon>Arthropoda</taxon>
        <taxon>Hexapoda</taxon>
        <taxon>Insecta</taxon>
        <taxon>Pterygota</taxon>
        <taxon>Neoptera</taxon>
        <taxon>Polyneoptera</taxon>
        <taxon>Phasmatodea</taxon>
        <taxon>Timematodea</taxon>
        <taxon>Timematoidea</taxon>
        <taxon>Timematidae</taxon>
        <taxon>Timema</taxon>
    </lineage>
</organism>
<reference evidence="2" key="1">
    <citation type="submission" date="2020-11" db="EMBL/GenBank/DDBJ databases">
        <authorList>
            <person name="Tran Van P."/>
        </authorList>
    </citation>
    <scope>NUCLEOTIDE SEQUENCE</scope>
</reference>
<proteinExistence type="predicted"/>
<evidence type="ECO:0000256" key="1">
    <source>
        <dbReference type="SAM" id="MobiDB-lite"/>
    </source>
</evidence>
<dbReference type="GO" id="GO:0003723">
    <property type="term" value="F:RNA binding"/>
    <property type="evidence" value="ECO:0007669"/>
    <property type="project" value="TreeGrafter"/>
</dbReference>
<protein>
    <submittedName>
        <fullName evidence="2">Uncharacterized protein</fullName>
    </submittedName>
</protein>
<dbReference type="Pfam" id="PF16294">
    <property type="entry name" value="RSB_motif"/>
    <property type="match status" value="1"/>
</dbReference>
<accession>A0A7R9B8S8</accession>